<dbReference type="RefSeq" id="WP_004181377.1">
    <property type="nucleotide sequence ID" value="NZ_CP021106.3"/>
</dbReference>
<evidence type="ECO:0000313" key="2">
    <source>
        <dbReference type="Proteomes" id="UP000012179"/>
    </source>
</evidence>
<keyword evidence="2" id="KW-1185">Reference proteome</keyword>
<dbReference type="OrthoDB" id="8697034at2"/>
<evidence type="ECO:0008006" key="3">
    <source>
        <dbReference type="Google" id="ProtNLM"/>
    </source>
</evidence>
<proteinExistence type="predicted"/>
<dbReference type="EMBL" id="CP021106">
    <property type="protein sequence ID" value="ARO88185.1"/>
    <property type="molecule type" value="Genomic_DNA"/>
</dbReference>
<accession>A0A1W6SQY6</accession>
<organism evidence="1 2">
    <name type="scientific">Nitrosospira lacus</name>
    <dbReference type="NCBI Taxonomy" id="1288494"/>
    <lineage>
        <taxon>Bacteria</taxon>
        <taxon>Pseudomonadati</taxon>
        <taxon>Pseudomonadota</taxon>
        <taxon>Betaproteobacteria</taxon>
        <taxon>Nitrosomonadales</taxon>
        <taxon>Nitrosomonadaceae</taxon>
        <taxon>Nitrosospira</taxon>
    </lineage>
</organism>
<dbReference type="KEGG" id="nlc:EBAPG3_010565"/>
<dbReference type="AlphaFoldDB" id="A0A1W6SQY6"/>
<dbReference type="eggNOG" id="COG3325">
    <property type="taxonomic scope" value="Bacteria"/>
</dbReference>
<protein>
    <recommendedName>
        <fullName evidence="3">Tip attachment protein J domain-containing protein</fullName>
    </recommendedName>
</protein>
<evidence type="ECO:0000313" key="1">
    <source>
        <dbReference type="EMBL" id="ARO88185.1"/>
    </source>
</evidence>
<name>A0A1W6SQY6_9PROT</name>
<gene>
    <name evidence="1" type="ORF">EBAPG3_010565</name>
</gene>
<sequence>MISDTDFLVWLKRDGTARALLVEASVYSGGIEVVRTMSNRAFISGPIDSPAHAAYDDIIVGVPRFSSQLSELFTGKSLPTWGDIEIINESGSRDSWLSDSWDGRAVRLYMGDPDWSKSDYRRVLDGTIGDIYAPAPNRLALKLRDKTWAMNVPIQTNLIGGSTANKDQPKPLCFGQCFNVEPLLIVAATHQYQVHDGAIEAITAVRDNGLAVAYTTDIATGTFTLSAAPAGRITADVKGAKPGGIYLTKCADIVNHIVTTRTQLTADDIDATNFSAFNTIAPQTLGIYIRNRENVIPVLDELASAVGGFWTFSRDGFLRLGRLDAPSGSPVLELEADDIRERQFACTGRVLPIKTLRLGYARNYTPQTDGLAGAVTETNRALYSAEHQVAIATNAGIETTHLLARSPDLEPTLFADATEAATEASRRATLFSQVRGVYEIGVWTAPLRVNLGEVVKVTHPRFGFAAGAPAVVVGLDEEPARGRVTLRVWK</sequence>
<reference evidence="1 2" key="1">
    <citation type="journal article" date="2015" name="Int. J. Syst. Evol. Microbiol.">
        <title>Nitrosospira lacus sp. nov., a psychrotolerant, ammonia-oxidizing bacterium from sandy lake sediment.</title>
        <authorList>
            <person name="Urakawa H."/>
            <person name="Garcia J.C."/>
            <person name="Nielsen J.L."/>
            <person name="Le V.Q."/>
            <person name="Kozlowski J.A."/>
            <person name="Stein L.Y."/>
            <person name="Lim C.K."/>
            <person name="Pommerening-Roser A."/>
            <person name="Martens-Habbena W."/>
            <person name="Stahl D.A."/>
            <person name="Klotz M.G."/>
        </authorList>
    </citation>
    <scope>NUCLEOTIDE SEQUENCE [LARGE SCALE GENOMIC DNA]</scope>
    <source>
        <strain evidence="1 2">APG3</strain>
    </source>
</reference>
<dbReference type="Proteomes" id="UP000012179">
    <property type="component" value="Chromosome"/>
</dbReference>